<feature type="compositionally biased region" description="Polar residues" evidence="9">
    <location>
        <begin position="42"/>
        <end position="57"/>
    </location>
</feature>
<reference evidence="11 12" key="1">
    <citation type="submission" date="2022-03" db="EMBL/GenBank/DDBJ databases">
        <title>Genomic Encyclopedia of Type Strains, Phase III (KMG-III): the genomes of soil and plant-associated and newly described type strains.</title>
        <authorList>
            <person name="Whitman W."/>
        </authorList>
    </citation>
    <scope>NUCLEOTIDE SEQUENCE [LARGE SCALE GENOMIC DNA]</scope>
    <source>
        <strain evidence="11 12">BSker1</strain>
    </source>
</reference>
<feature type="compositionally biased region" description="Low complexity" evidence="9">
    <location>
        <begin position="1"/>
        <end position="16"/>
    </location>
</feature>
<evidence type="ECO:0000256" key="4">
    <source>
        <dbReference type="ARBA" id="ARBA00022795"/>
    </source>
</evidence>
<keyword evidence="11" id="KW-0969">Cilium</keyword>
<evidence type="ECO:0000256" key="1">
    <source>
        <dbReference type="ARBA" id="ARBA00005322"/>
    </source>
</evidence>
<keyword evidence="4" id="KW-1005">Bacterial flagellum biogenesis</keyword>
<dbReference type="InterPro" id="IPR031316">
    <property type="entry name" value="FlgM_C"/>
</dbReference>
<evidence type="ECO:0000313" key="11">
    <source>
        <dbReference type="EMBL" id="MCP1726412.1"/>
    </source>
</evidence>
<proteinExistence type="inferred from homology"/>
<keyword evidence="11" id="KW-0966">Cell projection</keyword>
<feature type="domain" description="Anti-sigma-28 factor FlgM C-terminal" evidence="10">
    <location>
        <begin position="42"/>
        <end position="95"/>
    </location>
</feature>
<evidence type="ECO:0000256" key="8">
    <source>
        <dbReference type="ARBA" id="ARBA00030117"/>
    </source>
</evidence>
<evidence type="ECO:0000256" key="9">
    <source>
        <dbReference type="SAM" id="MobiDB-lite"/>
    </source>
</evidence>
<evidence type="ECO:0000313" key="12">
    <source>
        <dbReference type="Proteomes" id="UP001523550"/>
    </source>
</evidence>
<feature type="region of interest" description="Disordered" evidence="9">
    <location>
        <begin position="1"/>
        <end position="67"/>
    </location>
</feature>
<dbReference type="InterPro" id="IPR035890">
    <property type="entry name" value="Anti-sigma-28_factor_FlgM_sf"/>
</dbReference>
<comment type="similarity">
    <text evidence="1">Belongs to the FlgM family.</text>
</comment>
<dbReference type="EMBL" id="JALJYF010000001">
    <property type="protein sequence ID" value="MCP1726412.1"/>
    <property type="molecule type" value="Genomic_DNA"/>
</dbReference>
<dbReference type="RefSeq" id="WP_253444656.1">
    <property type="nucleotide sequence ID" value="NZ_JALJYF010000001.1"/>
</dbReference>
<feature type="compositionally biased region" description="Polar residues" evidence="9">
    <location>
        <begin position="23"/>
        <end position="34"/>
    </location>
</feature>
<organism evidence="11 12">
    <name type="scientific">Natronospira proteinivora</name>
    <dbReference type="NCBI Taxonomy" id="1807133"/>
    <lineage>
        <taxon>Bacteria</taxon>
        <taxon>Pseudomonadati</taxon>
        <taxon>Pseudomonadota</taxon>
        <taxon>Gammaproteobacteria</taxon>
        <taxon>Natronospirales</taxon>
        <taxon>Natronospiraceae</taxon>
        <taxon>Natronospira</taxon>
    </lineage>
</organism>
<sequence>MIDRVNNLIQGQNQLQNDRRNSPADSNRASQESPGSGRPETDQVSLSESGRQMQSLEQRVAESTGVDQERVAALRDAIERGDYEADASRIADALIRDSREL</sequence>
<dbReference type="Proteomes" id="UP001523550">
    <property type="component" value="Unassembled WGS sequence"/>
</dbReference>
<comment type="caution">
    <text evidence="11">The sequence shown here is derived from an EMBL/GenBank/DDBJ whole genome shotgun (WGS) entry which is preliminary data.</text>
</comment>
<protein>
    <recommendedName>
        <fullName evidence="2">Negative regulator of flagellin synthesis</fullName>
    </recommendedName>
    <alternativeName>
        <fullName evidence="8">Anti-sigma-28 factor</fullName>
    </alternativeName>
</protein>
<keyword evidence="11" id="KW-0282">Flagellum</keyword>
<keyword evidence="5" id="KW-0805">Transcription regulation</keyword>
<keyword evidence="6" id="KW-0804">Transcription</keyword>
<evidence type="ECO:0000256" key="5">
    <source>
        <dbReference type="ARBA" id="ARBA00023015"/>
    </source>
</evidence>
<dbReference type="SUPFAM" id="SSF101498">
    <property type="entry name" value="Anti-sigma factor FlgM"/>
    <property type="match status" value="1"/>
</dbReference>
<keyword evidence="3" id="KW-0678">Repressor</keyword>
<dbReference type="NCBIfam" id="TIGR03824">
    <property type="entry name" value="FlgM_jcvi"/>
    <property type="match status" value="1"/>
</dbReference>
<keyword evidence="12" id="KW-1185">Reference proteome</keyword>
<name>A0ABT1G8Y2_9GAMM</name>
<evidence type="ECO:0000259" key="10">
    <source>
        <dbReference type="Pfam" id="PF04316"/>
    </source>
</evidence>
<evidence type="ECO:0000256" key="7">
    <source>
        <dbReference type="ARBA" id="ARBA00024739"/>
    </source>
</evidence>
<comment type="function">
    <text evidence="7">Responsible for the coupling of flagellin expression to flagellar assembly by preventing expression of the flagellin genes when a component of the middle class of proteins is defective. It negatively regulates flagellar genes by inhibiting the activity of FliA by directly binding to FliA.</text>
</comment>
<evidence type="ECO:0000256" key="3">
    <source>
        <dbReference type="ARBA" id="ARBA00022491"/>
    </source>
</evidence>
<accession>A0ABT1G8Y2</accession>
<evidence type="ECO:0000256" key="2">
    <source>
        <dbReference type="ARBA" id="ARBA00017823"/>
    </source>
</evidence>
<dbReference type="Pfam" id="PF04316">
    <property type="entry name" value="FlgM"/>
    <property type="match status" value="1"/>
</dbReference>
<gene>
    <name evidence="11" type="ORF">J2T60_000377</name>
</gene>
<dbReference type="InterPro" id="IPR007412">
    <property type="entry name" value="FlgM"/>
</dbReference>
<evidence type="ECO:0000256" key="6">
    <source>
        <dbReference type="ARBA" id="ARBA00023163"/>
    </source>
</evidence>